<sequence>MFLILDKYLRNLIVKKLNGMECENFEFHESGETIDKSLHGKDFEKDFGKFLLFRLICQRENFQNFRFTREKKGTGKFDDFVFVYDSDDANSKSYFGLPYYFDYYTKSLSCLSNDKDLKEAELEGLLFCTNAGIEDSLGCISKREILNEGLFRNSGKLYKLSINDKERQEIFREQFLSERKRLANELASYVMQNKVIPLESMIKDDSFNPQLKNINKELNNFRNEFFESLFDYQENSPYDKKIPTDKWNTEGFLEFLKEKTIKIPKNSECKNLKILSEELVLSVMLEKPFDIKANIHDQKILQKLNKFIRENVIDFGSKKLKETFLSDNSKSNEEVHNFRQYFFEDLKVFCNAFKDKNVKEIEKLVKLILEEGENEVIEFLKQKEIRFEEFPDIETVVDIFPSGEVDTTEIDKNILEFLNLITFAVNQNNFDNLISTEMNKLITKSEDQILLYRGFNNITDTWHNEGALSLKIVSKVKRVNINSLLEQSQDIVVITLHEEFDPSVFDELLSSPVEIKDLELFNDKHNYYFTRQNFKSKFFMNFYDNNKNVISKRTVHWITFLGKDFIYESSLPNDNNNSEQDCEDSEYCKSFTCYEIFENENFVIVTGDPGSGKSVLLKHLSIEVKNLYKDRFWVILIPLNTCQNYLDDYDNFNVENVIDYLAKIENCKNDFSKNALRYFLYNNRLILLFDGFDEIHEHSKQEKILGLLKFLKNENLTKHMWITSRPRCVRQIEEVLGCAAFDVNDISEDEQIKLVIE</sequence>
<evidence type="ECO:0000313" key="3">
    <source>
        <dbReference type="Proteomes" id="UP000326759"/>
    </source>
</evidence>
<proteinExistence type="predicted"/>
<protein>
    <recommendedName>
        <fullName evidence="1">NACHT domain-containing protein</fullName>
    </recommendedName>
</protein>
<gene>
    <name evidence="2" type="ORF">Anas_13106</name>
</gene>
<feature type="domain" description="NACHT" evidence="1">
    <location>
        <begin position="601"/>
        <end position="724"/>
    </location>
</feature>
<dbReference type="Gene3D" id="3.40.50.300">
    <property type="entry name" value="P-loop containing nucleotide triphosphate hydrolases"/>
    <property type="match status" value="1"/>
</dbReference>
<evidence type="ECO:0000259" key="1">
    <source>
        <dbReference type="PROSITE" id="PS50837"/>
    </source>
</evidence>
<dbReference type="InterPro" id="IPR007111">
    <property type="entry name" value="NACHT_NTPase"/>
</dbReference>
<dbReference type="EMBL" id="SEYY01002955">
    <property type="protein sequence ID" value="KAB7504521.1"/>
    <property type="molecule type" value="Genomic_DNA"/>
</dbReference>
<accession>A0A5N5TD92</accession>
<dbReference type="InterPro" id="IPR027417">
    <property type="entry name" value="P-loop_NTPase"/>
</dbReference>
<name>A0A5N5TD92_9CRUS</name>
<organism evidence="2 3">
    <name type="scientific">Armadillidium nasatum</name>
    <dbReference type="NCBI Taxonomy" id="96803"/>
    <lineage>
        <taxon>Eukaryota</taxon>
        <taxon>Metazoa</taxon>
        <taxon>Ecdysozoa</taxon>
        <taxon>Arthropoda</taxon>
        <taxon>Crustacea</taxon>
        <taxon>Multicrustacea</taxon>
        <taxon>Malacostraca</taxon>
        <taxon>Eumalacostraca</taxon>
        <taxon>Peracarida</taxon>
        <taxon>Isopoda</taxon>
        <taxon>Oniscidea</taxon>
        <taxon>Crinocheta</taxon>
        <taxon>Armadillidiidae</taxon>
        <taxon>Armadillidium</taxon>
    </lineage>
</organism>
<comment type="caution">
    <text evidence="2">The sequence shown here is derived from an EMBL/GenBank/DDBJ whole genome shotgun (WGS) entry which is preliminary data.</text>
</comment>
<dbReference type="OrthoDB" id="6364794at2759"/>
<dbReference type="Proteomes" id="UP000326759">
    <property type="component" value="Unassembled WGS sequence"/>
</dbReference>
<dbReference type="AlphaFoldDB" id="A0A5N5TD92"/>
<reference evidence="2 3" key="1">
    <citation type="journal article" date="2019" name="PLoS Biol.">
        <title>Sex chromosomes control vertical transmission of feminizing Wolbachia symbionts in an isopod.</title>
        <authorList>
            <person name="Becking T."/>
            <person name="Chebbi M.A."/>
            <person name="Giraud I."/>
            <person name="Moumen B."/>
            <person name="Laverre T."/>
            <person name="Caubet Y."/>
            <person name="Peccoud J."/>
            <person name="Gilbert C."/>
            <person name="Cordaux R."/>
        </authorList>
    </citation>
    <scope>NUCLEOTIDE SEQUENCE [LARGE SCALE GENOMIC DNA]</scope>
    <source>
        <strain evidence="2">ANa2</strain>
        <tissue evidence="2">Whole body excluding digestive tract and cuticle</tissue>
    </source>
</reference>
<dbReference type="PROSITE" id="PS50837">
    <property type="entry name" value="NACHT"/>
    <property type="match status" value="1"/>
</dbReference>
<dbReference type="SUPFAM" id="SSF52540">
    <property type="entry name" value="P-loop containing nucleoside triphosphate hydrolases"/>
    <property type="match status" value="1"/>
</dbReference>
<dbReference type="Pfam" id="PF05729">
    <property type="entry name" value="NACHT"/>
    <property type="match status" value="1"/>
</dbReference>
<evidence type="ECO:0000313" key="2">
    <source>
        <dbReference type="EMBL" id="KAB7504521.1"/>
    </source>
</evidence>
<keyword evidence="3" id="KW-1185">Reference proteome</keyword>